<dbReference type="Pfam" id="PF00682">
    <property type="entry name" value="HMGL-like"/>
    <property type="match status" value="1"/>
</dbReference>
<evidence type="ECO:0000259" key="7">
    <source>
        <dbReference type="PROSITE" id="PS50991"/>
    </source>
</evidence>
<evidence type="ECO:0000313" key="9">
    <source>
        <dbReference type="Proteomes" id="UP001208570"/>
    </source>
</evidence>
<dbReference type="FunFam" id="3.20.20.70:FF:000038">
    <property type="entry name" value="Hydroxymethylglutaryl-CoA lyase, mitochondrial"/>
    <property type="match status" value="1"/>
</dbReference>
<dbReference type="CDD" id="cd07938">
    <property type="entry name" value="DRE_TIM_HMGL"/>
    <property type="match status" value="1"/>
</dbReference>
<evidence type="ECO:0000256" key="3">
    <source>
        <dbReference type="ARBA" id="ARBA00012910"/>
    </source>
</evidence>
<dbReference type="InterPro" id="IPR000891">
    <property type="entry name" value="PYR_CT"/>
</dbReference>
<evidence type="ECO:0000256" key="4">
    <source>
        <dbReference type="ARBA" id="ARBA00022723"/>
    </source>
</evidence>
<name>A0AAD9N9P3_9ANNE</name>
<dbReference type="EC" id="4.1.3.4" evidence="3"/>
<proteinExistence type="inferred from homology"/>
<keyword evidence="5" id="KW-0456">Lyase</keyword>
<dbReference type="AlphaFoldDB" id="A0AAD9N9P3"/>
<keyword evidence="4" id="KW-0479">Metal-binding</keyword>
<evidence type="ECO:0000256" key="5">
    <source>
        <dbReference type="ARBA" id="ARBA00023239"/>
    </source>
</evidence>
<dbReference type="EMBL" id="JAODUP010000130">
    <property type="protein sequence ID" value="KAK2160583.1"/>
    <property type="molecule type" value="Genomic_DNA"/>
</dbReference>
<dbReference type="Gene3D" id="3.20.20.70">
    <property type="entry name" value="Aldolase class I"/>
    <property type="match status" value="1"/>
</dbReference>
<sequence>MAALVSSRILAAVISKLYRRFISTSVSTAGLPGYVKIVEVGPRDGLQNEKEIVPTSVKIELINRLADCGLPVIETTSFVSPKWVPQMADHKEVIQGIKKRSDVTFTALTPNLKGFQSALEAGIQEVAIFGAASETFSQKNINCSIDESIGRFKEVTEVAKKSKIPVRGYVSCVLGCPYEGHIDPTKVAEVSKKLYDIGCYEISLGDTIGVGTPGAMRCMLEEVSKVVPVEHLAVHCHDTYGQAIANIFAALQLGVSVVDSSVAGLGGCPYAKGASGNVSTEDVVYLMNGLNIKTGVDIDKLIEAGQFISHAIKKPTSSKVARAKSKSHL</sequence>
<evidence type="ECO:0000256" key="6">
    <source>
        <dbReference type="ARBA" id="ARBA00049877"/>
    </source>
</evidence>
<dbReference type="PROSITE" id="PS50991">
    <property type="entry name" value="PYR_CT"/>
    <property type="match status" value="1"/>
</dbReference>
<organism evidence="8 9">
    <name type="scientific">Paralvinella palmiformis</name>
    <dbReference type="NCBI Taxonomy" id="53620"/>
    <lineage>
        <taxon>Eukaryota</taxon>
        <taxon>Metazoa</taxon>
        <taxon>Spiralia</taxon>
        <taxon>Lophotrochozoa</taxon>
        <taxon>Annelida</taxon>
        <taxon>Polychaeta</taxon>
        <taxon>Sedentaria</taxon>
        <taxon>Canalipalpata</taxon>
        <taxon>Terebellida</taxon>
        <taxon>Terebelliformia</taxon>
        <taxon>Alvinellidae</taxon>
        <taxon>Paralvinella</taxon>
    </lineage>
</organism>
<dbReference type="InterPro" id="IPR000138">
    <property type="entry name" value="HMG_CoA_lyase_AS"/>
</dbReference>
<dbReference type="SUPFAM" id="SSF51569">
    <property type="entry name" value="Aldolase"/>
    <property type="match status" value="1"/>
</dbReference>
<comment type="caution">
    <text evidence="8">The sequence shown here is derived from an EMBL/GenBank/DDBJ whole genome shotgun (WGS) entry which is preliminary data.</text>
</comment>
<keyword evidence="9" id="KW-1185">Reference proteome</keyword>
<dbReference type="InterPro" id="IPR043594">
    <property type="entry name" value="HMGL"/>
</dbReference>
<dbReference type="GO" id="GO:0046951">
    <property type="term" value="P:ketone body biosynthetic process"/>
    <property type="evidence" value="ECO:0007669"/>
    <property type="project" value="TreeGrafter"/>
</dbReference>
<comment type="catalytic activity">
    <reaction evidence="6">
        <text>(3S)-3-hydroxy-3-methylglutaryl-CoA = acetoacetate + acetyl-CoA</text>
        <dbReference type="Rhea" id="RHEA:24404"/>
        <dbReference type="ChEBI" id="CHEBI:13705"/>
        <dbReference type="ChEBI" id="CHEBI:43074"/>
        <dbReference type="ChEBI" id="CHEBI:57288"/>
        <dbReference type="EC" id="4.1.3.4"/>
    </reaction>
</comment>
<reference evidence="8" key="1">
    <citation type="journal article" date="2023" name="Mol. Biol. Evol.">
        <title>Third-Generation Sequencing Reveals the Adaptive Role of the Epigenome in Three Deep-Sea Polychaetes.</title>
        <authorList>
            <person name="Perez M."/>
            <person name="Aroh O."/>
            <person name="Sun Y."/>
            <person name="Lan Y."/>
            <person name="Juniper S.K."/>
            <person name="Young C.R."/>
            <person name="Angers B."/>
            <person name="Qian P.Y."/>
        </authorList>
    </citation>
    <scope>NUCLEOTIDE SEQUENCE</scope>
    <source>
        <strain evidence="8">P08H-3</strain>
    </source>
</reference>
<dbReference type="NCBIfam" id="NF004283">
    <property type="entry name" value="PRK05692.1"/>
    <property type="match status" value="1"/>
</dbReference>
<dbReference type="PANTHER" id="PTHR42738:SF7">
    <property type="entry name" value="HYDROXYMETHYLGLUTARYL-COA LYASE"/>
    <property type="match status" value="1"/>
</dbReference>
<dbReference type="GO" id="GO:0006552">
    <property type="term" value="P:L-leucine catabolic process"/>
    <property type="evidence" value="ECO:0007669"/>
    <property type="project" value="TreeGrafter"/>
</dbReference>
<evidence type="ECO:0000313" key="8">
    <source>
        <dbReference type="EMBL" id="KAK2160583.1"/>
    </source>
</evidence>
<dbReference type="InterPro" id="IPR013785">
    <property type="entry name" value="Aldolase_TIM"/>
</dbReference>
<dbReference type="GO" id="GO:0046872">
    <property type="term" value="F:metal ion binding"/>
    <property type="evidence" value="ECO:0007669"/>
    <property type="project" value="UniProtKB-KW"/>
</dbReference>
<comment type="pathway">
    <text evidence="1">Metabolic intermediate metabolism; (S)-3-hydroxy-3-methylglutaryl-CoA degradation; acetoacetate from (S)-3-hydroxy-3-methylglutaryl-CoA: step 1/1.</text>
</comment>
<evidence type="ECO:0000256" key="1">
    <source>
        <dbReference type="ARBA" id="ARBA00005143"/>
    </source>
</evidence>
<dbReference type="GO" id="GO:0004419">
    <property type="term" value="F:hydroxymethylglutaryl-CoA lyase activity"/>
    <property type="evidence" value="ECO:0007669"/>
    <property type="project" value="UniProtKB-EC"/>
</dbReference>
<dbReference type="PANTHER" id="PTHR42738">
    <property type="entry name" value="HYDROXYMETHYLGLUTARYL-COA LYASE"/>
    <property type="match status" value="1"/>
</dbReference>
<evidence type="ECO:0000256" key="2">
    <source>
        <dbReference type="ARBA" id="ARBA00009405"/>
    </source>
</evidence>
<dbReference type="Proteomes" id="UP001208570">
    <property type="component" value="Unassembled WGS sequence"/>
</dbReference>
<accession>A0AAD9N9P3</accession>
<dbReference type="PROSITE" id="PS01062">
    <property type="entry name" value="HMG_COA_LYASE"/>
    <property type="match status" value="1"/>
</dbReference>
<gene>
    <name evidence="8" type="ORF">LSH36_130g05023</name>
</gene>
<protein>
    <recommendedName>
        <fullName evidence="3">hydroxymethylglutaryl-CoA lyase</fullName>
        <ecNumber evidence="3">4.1.3.4</ecNumber>
    </recommendedName>
</protein>
<feature type="domain" description="Pyruvate carboxyltransferase" evidence="7">
    <location>
        <begin position="35"/>
        <end position="302"/>
    </location>
</feature>
<comment type="similarity">
    <text evidence="2">Belongs to the HMG-CoA lyase family.</text>
</comment>